<reference evidence="5" key="1">
    <citation type="journal article" date="2023" name="Science">
        <title>Elucidation of the pathway for biosynthesis of saponin adjuvants from the soapbark tree.</title>
        <authorList>
            <person name="Reed J."/>
            <person name="Orme A."/>
            <person name="El-Demerdash A."/>
            <person name="Owen C."/>
            <person name="Martin L.B.B."/>
            <person name="Misra R.C."/>
            <person name="Kikuchi S."/>
            <person name="Rejzek M."/>
            <person name="Martin A.C."/>
            <person name="Harkess A."/>
            <person name="Leebens-Mack J."/>
            <person name="Louveau T."/>
            <person name="Stephenson M.J."/>
            <person name="Osbourn A."/>
        </authorList>
    </citation>
    <scope>NUCLEOTIDE SEQUENCE</scope>
    <source>
        <strain evidence="5">S10</strain>
    </source>
</reference>
<dbReference type="PANTHER" id="PTHR45717:SF15">
    <property type="entry name" value="AGL218WP"/>
    <property type="match status" value="1"/>
</dbReference>
<dbReference type="AlphaFoldDB" id="A0AAD7Q818"/>
<feature type="domain" description="PROP1-like PPR" evidence="4">
    <location>
        <begin position="257"/>
        <end position="417"/>
    </location>
</feature>
<comment type="similarity">
    <text evidence="1">Belongs to the PPR family. P subfamily.</text>
</comment>
<keyword evidence="2" id="KW-0677">Repeat</keyword>
<comment type="caution">
    <text evidence="5">The sequence shown here is derived from an EMBL/GenBank/DDBJ whole genome shotgun (WGS) entry which is preliminary data.</text>
</comment>
<evidence type="ECO:0000259" key="4">
    <source>
        <dbReference type="Pfam" id="PF17177"/>
    </source>
</evidence>
<dbReference type="EMBL" id="JARAOO010000003">
    <property type="protein sequence ID" value="KAJ7976602.1"/>
    <property type="molecule type" value="Genomic_DNA"/>
</dbReference>
<evidence type="ECO:0000256" key="1">
    <source>
        <dbReference type="ARBA" id="ARBA00007626"/>
    </source>
</evidence>
<gene>
    <name evidence="5" type="ORF">O6P43_006364</name>
</gene>
<dbReference type="Gene3D" id="1.25.40.10">
    <property type="entry name" value="Tetratricopeptide repeat domain"/>
    <property type="match status" value="1"/>
</dbReference>
<dbReference type="KEGG" id="qsa:O6P43_006364"/>
<accession>A0AAD7Q818</accession>
<sequence>MWALRRASVPLRSEVFGIAISRVCCAKLETPTACLGDEAGIFESPPNRFLYVRKSYHTDNVSSRFYVGSRELSSQADTKGRGEEDELEDGFSELETPAAQEIHDSNINGENIDVFISEAELSDDDDDDIKDPAQNELELSESETDPTEKRSPVKRVRSALFNAILDAPGLSVQTALDKWLKEGKDLTREEILQAMLNLRKRRMYGRALQLSEWLEQNKHLDFEERDYVSRLDLIAKVRGFQKAEQYIQKIPKSFRGELMYRTLLANCVVNNNLKKAEELFNKMKDLELPVTTFACNQLLILYKRTDRKKIADVLLLMEKENVKPSLLTYKILIDTKGQLNDITGMDQIVETMKAEGIEPDLQIQAILAKHYASGGLTEKAEAVLKEMEGGNLKENRWACRSLLPLYAELGKDDEVGRIWNFCESNPRLEECYGCN</sequence>
<evidence type="ECO:0000256" key="2">
    <source>
        <dbReference type="ARBA" id="ARBA00022737"/>
    </source>
</evidence>
<protein>
    <submittedName>
        <fullName evidence="5">Pentatricopeptide repeat-containing protein, mitochondrial</fullName>
    </submittedName>
</protein>
<name>A0AAD7Q818_QUISA</name>
<dbReference type="InterPro" id="IPR033443">
    <property type="entry name" value="PROP1-like_PPR_dom"/>
</dbReference>
<dbReference type="FunFam" id="1.25.40.10:FF:000551">
    <property type="entry name" value="Pentatricopeptide repeat-containing protein, mitochondrial"/>
    <property type="match status" value="1"/>
</dbReference>
<dbReference type="NCBIfam" id="TIGR00756">
    <property type="entry name" value="PPR"/>
    <property type="match status" value="1"/>
</dbReference>
<feature type="region of interest" description="Disordered" evidence="3">
    <location>
        <begin position="121"/>
        <end position="153"/>
    </location>
</feature>
<dbReference type="Pfam" id="PF17177">
    <property type="entry name" value="PPR_long"/>
    <property type="match status" value="1"/>
</dbReference>
<evidence type="ECO:0000313" key="5">
    <source>
        <dbReference type="EMBL" id="KAJ7976602.1"/>
    </source>
</evidence>
<dbReference type="FunFam" id="1.25.40.10:FF:000620">
    <property type="entry name" value="Pentatricopeptide repeat-containing protein, mitochondrial"/>
    <property type="match status" value="1"/>
</dbReference>
<dbReference type="PANTHER" id="PTHR45717">
    <property type="entry name" value="OS12G0527900 PROTEIN"/>
    <property type="match status" value="1"/>
</dbReference>
<organism evidence="5 6">
    <name type="scientific">Quillaja saponaria</name>
    <name type="common">Soap bark tree</name>
    <dbReference type="NCBI Taxonomy" id="32244"/>
    <lineage>
        <taxon>Eukaryota</taxon>
        <taxon>Viridiplantae</taxon>
        <taxon>Streptophyta</taxon>
        <taxon>Embryophyta</taxon>
        <taxon>Tracheophyta</taxon>
        <taxon>Spermatophyta</taxon>
        <taxon>Magnoliopsida</taxon>
        <taxon>eudicotyledons</taxon>
        <taxon>Gunneridae</taxon>
        <taxon>Pentapetalae</taxon>
        <taxon>rosids</taxon>
        <taxon>fabids</taxon>
        <taxon>Fabales</taxon>
        <taxon>Quillajaceae</taxon>
        <taxon>Quillaja</taxon>
    </lineage>
</organism>
<dbReference type="Proteomes" id="UP001163823">
    <property type="component" value="Chromosome 3"/>
</dbReference>
<keyword evidence="6" id="KW-1185">Reference proteome</keyword>
<dbReference type="GO" id="GO:0003729">
    <property type="term" value="F:mRNA binding"/>
    <property type="evidence" value="ECO:0007669"/>
    <property type="project" value="UniProtKB-ARBA"/>
</dbReference>
<proteinExistence type="inferred from homology"/>
<dbReference type="GO" id="GO:0005739">
    <property type="term" value="C:mitochondrion"/>
    <property type="evidence" value="ECO:0007669"/>
    <property type="project" value="TreeGrafter"/>
</dbReference>
<dbReference type="InterPro" id="IPR011990">
    <property type="entry name" value="TPR-like_helical_dom_sf"/>
</dbReference>
<dbReference type="InterPro" id="IPR002885">
    <property type="entry name" value="PPR_rpt"/>
</dbReference>
<evidence type="ECO:0000313" key="6">
    <source>
        <dbReference type="Proteomes" id="UP001163823"/>
    </source>
</evidence>
<evidence type="ECO:0000256" key="3">
    <source>
        <dbReference type="SAM" id="MobiDB-lite"/>
    </source>
</evidence>